<dbReference type="Pfam" id="PF08906">
    <property type="entry name" value="T6SS_Tdi1_C"/>
    <property type="match status" value="1"/>
</dbReference>
<reference evidence="2 3" key="1">
    <citation type="submission" date="2023-07" db="EMBL/GenBank/DDBJ databases">
        <title>Sorghum-associated microbial communities from plants grown in Nebraska, USA.</title>
        <authorList>
            <person name="Schachtman D."/>
        </authorList>
    </citation>
    <scope>NUCLEOTIDE SEQUENCE [LARGE SCALE GENOMIC DNA]</scope>
    <source>
        <strain evidence="2 3">BE190</strain>
    </source>
</reference>
<keyword evidence="3" id="KW-1185">Reference proteome</keyword>
<sequence>MIKIIEESWGWVGIKPAEIIGQNDFGNLIIRDVLGKYWRLCPEDLYCKVVAENQEQLDSLSKNQDFLADWYMSSLAGEATEKYGVLEEGRKYHLAVPGTLGGEYGISNIRTISQIEQIRFSGDLAYQIAELPEGAKIELKITD</sequence>
<comment type="caution">
    <text evidence="2">The sequence shown here is derived from an EMBL/GenBank/DDBJ whole genome shotgun (WGS) entry which is preliminary data.</text>
</comment>
<evidence type="ECO:0000313" key="3">
    <source>
        <dbReference type="Proteomes" id="UP001253595"/>
    </source>
</evidence>
<dbReference type="EMBL" id="JAVDVX010000002">
    <property type="protein sequence ID" value="MDR7089006.1"/>
    <property type="molecule type" value="Genomic_DNA"/>
</dbReference>
<dbReference type="InterPro" id="IPR015002">
    <property type="entry name" value="T6SS_Tdi1_C"/>
</dbReference>
<accession>A0ABU1UUY7</accession>
<dbReference type="RefSeq" id="WP_310069507.1">
    <property type="nucleotide sequence ID" value="NZ_JAVDVX010000002.1"/>
</dbReference>
<protein>
    <recommendedName>
        <fullName evidence="1">T6SS immunity protein Tdi1 C-terminal domain-containing protein</fullName>
    </recommendedName>
</protein>
<dbReference type="Proteomes" id="UP001253595">
    <property type="component" value="Unassembled WGS sequence"/>
</dbReference>
<name>A0ABU1UUY7_9GAMM</name>
<evidence type="ECO:0000259" key="1">
    <source>
        <dbReference type="Pfam" id="PF08906"/>
    </source>
</evidence>
<organism evidence="2 3">
    <name type="scientific">Cellvibrio fibrivorans</name>
    <dbReference type="NCBI Taxonomy" id="126350"/>
    <lineage>
        <taxon>Bacteria</taxon>
        <taxon>Pseudomonadati</taxon>
        <taxon>Pseudomonadota</taxon>
        <taxon>Gammaproteobacteria</taxon>
        <taxon>Cellvibrionales</taxon>
        <taxon>Cellvibrionaceae</taxon>
        <taxon>Cellvibrio</taxon>
    </lineage>
</organism>
<evidence type="ECO:0000313" key="2">
    <source>
        <dbReference type="EMBL" id="MDR7089006.1"/>
    </source>
</evidence>
<proteinExistence type="predicted"/>
<gene>
    <name evidence="2" type="ORF">J2X05_001012</name>
</gene>
<feature type="domain" description="T6SS immunity protein Tdi1 C-terminal" evidence="1">
    <location>
        <begin position="52"/>
        <end position="124"/>
    </location>
</feature>